<sequence>MNNNKTLTILLSLLGVAVAILAVAVGVYFGVTMSDSSSSREASGSPTSSVSSAQPSPSAAESSTETTSESSPTPEARNCTVDAHASEVLMAIHEASEKYPNEFGWEYEGNSNYSPCATLSYAQLDQRDITNSQFATLLLFFHDGEYLGVDSTYPQQVQKIEENGDGLDVVYRDWEALEKSGQNNMAAPLYNSHVHYYWDGDSVQYDGRIPNTHLGSR</sequence>
<evidence type="ECO:0000256" key="2">
    <source>
        <dbReference type="ARBA" id="ARBA00022729"/>
    </source>
</evidence>
<reference evidence="7" key="1">
    <citation type="submission" date="2022-01" db="EMBL/GenBank/DDBJ databases">
        <title>Corynebacterium sp. nov isolated from isolated from the feces of the greater white-fronted geese (Anser albifrons) at Poyang Lake, PR China.</title>
        <authorList>
            <person name="Liu Q."/>
        </authorList>
    </citation>
    <scope>NUCLEOTIDE SEQUENCE</scope>
    <source>
        <strain evidence="7">JCM 32435</strain>
    </source>
</reference>
<feature type="region of interest" description="Disordered" evidence="6">
    <location>
        <begin position="36"/>
        <end position="78"/>
    </location>
</feature>
<evidence type="ECO:0000256" key="3">
    <source>
        <dbReference type="ARBA" id="ARBA00023136"/>
    </source>
</evidence>
<dbReference type="Proteomes" id="UP001139336">
    <property type="component" value="Unassembled WGS sequence"/>
</dbReference>
<evidence type="ECO:0000313" key="7">
    <source>
        <dbReference type="EMBL" id="MCF4006900.1"/>
    </source>
</evidence>
<comment type="caution">
    <text evidence="7">The sequence shown here is derived from an EMBL/GenBank/DDBJ whole genome shotgun (WGS) entry which is preliminary data.</text>
</comment>
<evidence type="ECO:0000256" key="6">
    <source>
        <dbReference type="SAM" id="MobiDB-lite"/>
    </source>
</evidence>
<dbReference type="Pfam" id="PF14041">
    <property type="entry name" value="Lipoprotein_21"/>
    <property type="match status" value="1"/>
</dbReference>
<evidence type="ECO:0000256" key="4">
    <source>
        <dbReference type="ARBA" id="ARBA00023139"/>
    </source>
</evidence>
<keyword evidence="5 7" id="KW-0449">Lipoprotein</keyword>
<accession>A0A9X1QTU0</accession>
<dbReference type="EMBL" id="JAKGSI010000003">
    <property type="protein sequence ID" value="MCF4006900.1"/>
    <property type="molecule type" value="Genomic_DNA"/>
</dbReference>
<gene>
    <name evidence="7" type="ORF">L1O03_06870</name>
</gene>
<keyword evidence="4" id="KW-0564">Palmitate</keyword>
<evidence type="ECO:0000313" key="8">
    <source>
        <dbReference type="Proteomes" id="UP001139336"/>
    </source>
</evidence>
<dbReference type="RefSeq" id="WP_236118728.1">
    <property type="nucleotide sequence ID" value="NZ_JAKGSI010000003.1"/>
</dbReference>
<feature type="compositionally biased region" description="Low complexity" evidence="6">
    <location>
        <begin position="36"/>
        <end position="76"/>
    </location>
</feature>
<keyword evidence="8" id="KW-1185">Reference proteome</keyword>
<dbReference type="AlphaFoldDB" id="A0A9X1QTU0"/>
<proteinExistence type="predicted"/>
<evidence type="ECO:0000256" key="5">
    <source>
        <dbReference type="ARBA" id="ARBA00023288"/>
    </source>
</evidence>
<organism evidence="7 8">
    <name type="scientific">Corynebacterium uropygiale</name>
    <dbReference type="NCBI Taxonomy" id="1775911"/>
    <lineage>
        <taxon>Bacteria</taxon>
        <taxon>Bacillati</taxon>
        <taxon>Actinomycetota</taxon>
        <taxon>Actinomycetes</taxon>
        <taxon>Mycobacteriales</taxon>
        <taxon>Corynebacteriaceae</taxon>
        <taxon>Corynebacterium</taxon>
    </lineage>
</organism>
<name>A0A9X1QTU0_9CORY</name>
<protein>
    <submittedName>
        <fullName evidence="7">LppP/LprE family lipoprotein</fullName>
    </submittedName>
</protein>
<keyword evidence="3" id="KW-0472">Membrane</keyword>
<keyword evidence="1" id="KW-1003">Cell membrane</keyword>
<dbReference type="InterPro" id="IPR025971">
    <property type="entry name" value="LppP/LprE"/>
</dbReference>
<keyword evidence="2" id="KW-0732">Signal</keyword>
<evidence type="ECO:0000256" key="1">
    <source>
        <dbReference type="ARBA" id="ARBA00022475"/>
    </source>
</evidence>